<dbReference type="PANTHER" id="PTHR15555">
    <property type="entry name" value="ZINC FINGER HIT DOMAIN CONTAINING PROTEIN 2 PROTEIN FON -RELATED"/>
    <property type="match status" value="1"/>
</dbReference>
<keyword evidence="5" id="KW-1185">Reference proteome</keyword>
<dbReference type="Proteomes" id="UP000008672">
    <property type="component" value="Unassembled WGS sequence"/>
</dbReference>
<sequence>KSTGLQDIILPGRTVRELDLQPAGDAGNEAGGQSVCSFCLSAPGKYTCPRCNVRYCSVSCYRGLKHQSCSEEFYKESVFQELRLGQNGPEGRRKMEETLLRMAEEREGVETGNVEEGGSACLAERLAGLDLEKASEEQLWERLTERERKEFQALVEGDKIGTLVPEWKPWWERHEAGLVQELESVGKWEEAEPKKEKDKDEEVTTVGKIHTEAGEIRKPEDQPPQNDKNRKSDGQGGSATQLQTVDSAPPVPVKIPPLGSLTRNPSPLVRFSVVNVLYSYAFCLKLYNGDISQSSLAEEFAEAVLDVSAVLNSSRVFNSTAEALHSATEAVQAGRHGSGPQGVIGAILAVAHILSGESRSKSHQYALAALSHLGKLLGKVRKRWQHDQKDGYQTLFRARKKCEFLLAWANQNRDVLTLLCVEVRQEYKDSLANIQQVEGLKSKLETAWHGKRPPEQKLLIQELD</sequence>
<feature type="region of interest" description="Disordered" evidence="2">
    <location>
        <begin position="184"/>
        <end position="251"/>
    </location>
</feature>
<accession>H3AFL9</accession>
<dbReference type="STRING" id="7897.ENSLACP00000008440"/>
<dbReference type="InParanoid" id="H3AFL9"/>
<dbReference type="PROSITE" id="PS51083">
    <property type="entry name" value="ZF_HIT"/>
    <property type="match status" value="1"/>
</dbReference>
<feature type="compositionally biased region" description="Basic and acidic residues" evidence="2">
    <location>
        <begin position="184"/>
        <end position="202"/>
    </location>
</feature>
<protein>
    <submittedName>
        <fullName evidence="4">Zinc finger HIT-type containing 2</fullName>
    </submittedName>
</protein>
<name>H3AFL9_LATCH</name>
<dbReference type="EMBL" id="AFYH01178767">
    <property type="status" value="NOT_ANNOTATED_CDS"/>
    <property type="molecule type" value="Genomic_DNA"/>
</dbReference>
<evidence type="ECO:0000259" key="3">
    <source>
        <dbReference type="PROSITE" id="PS51083"/>
    </source>
</evidence>
<dbReference type="Pfam" id="PF04438">
    <property type="entry name" value="zf-HIT"/>
    <property type="match status" value="1"/>
</dbReference>
<dbReference type="CDD" id="cd23024">
    <property type="entry name" value="zf-HIT_ZNHIT2-3"/>
    <property type="match status" value="1"/>
</dbReference>
<dbReference type="Bgee" id="ENSLACG00000007472">
    <property type="expression patterns" value="Expressed in muscle tissue and 2 other cell types or tissues"/>
</dbReference>
<dbReference type="Ensembl" id="ENSLACT00000008508.1">
    <property type="protein sequence ID" value="ENSLACP00000008440.1"/>
    <property type="gene ID" value="ENSLACG00000007472.1"/>
</dbReference>
<organism evidence="4 5">
    <name type="scientific">Latimeria chalumnae</name>
    <name type="common">Coelacanth</name>
    <dbReference type="NCBI Taxonomy" id="7897"/>
    <lineage>
        <taxon>Eukaryota</taxon>
        <taxon>Metazoa</taxon>
        <taxon>Chordata</taxon>
        <taxon>Craniata</taxon>
        <taxon>Vertebrata</taxon>
        <taxon>Euteleostomi</taxon>
        <taxon>Coelacanthiformes</taxon>
        <taxon>Coelacanthidae</taxon>
        <taxon>Latimeria</taxon>
    </lineage>
</organism>
<evidence type="ECO:0000256" key="1">
    <source>
        <dbReference type="PROSITE-ProRule" id="PRU00453"/>
    </source>
</evidence>
<dbReference type="SUPFAM" id="SSF144232">
    <property type="entry name" value="HIT/MYND zinc finger-like"/>
    <property type="match status" value="1"/>
</dbReference>
<dbReference type="HOGENOM" id="CLU_039057_1_0_1"/>
<evidence type="ECO:0000313" key="4">
    <source>
        <dbReference type="Ensembl" id="ENSLACP00000008440.1"/>
    </source>
</evidence>
<dbReference type="GeneTree" id="ENSGT00390000017147"/>
<feature type="compositionally biased region" description="Basic and acidic residues" evidence="2">
    <location>
        <begin position="209"/>
        <end position="233"/>
    </location>
</feature>
<dbReference type="GO" id="GO:0008270">
    <property type="term" value="F:zinc ion binding"/>
    <property type="evidence" value="ECO:0007669"/>
    <property type="project" value="UniProtKB-UniRule"/>
</dbReference>
<proteinExistence type="predicted"/>
<reference evidence="4" key="2">
    <citation type="submission" date="2025-08" db="UniProtKB">
        <authorList>
            <consortium name="Ensembl"/>
        </authorList>
    </citation>
    <scope>IDENTIFICATION</scope>
</reference>
<dbReference type="PANTHER" id="PTHR15555:SF0">
    <property type="entry name" value="ZINC FINGER HIT DOMAIN-CONTAINING PROTEIN 2"/>
    <property type="match status" value="1"/>
</dbReference>
<reference evidence="4" key="3">
    <citation type="submission" date="2025-09" db="UniProtKB">
        <authorList>
            <consortium name="Ensembl"/>
        </authorList>
    </citation>
    <scope>IDENTIFICATION</scope>
</reference>
<dbReference type="AlphaFoldDB" id="H3AFL9"/>
<keyword evidence="1" id="KW-0479">Metal-binding</keyword>
<keyword evidence="1" id="KW-0862">Zinc</keyword>
<dbReference type="InterPro" id="IPR007529">
    <property type="entry name" value="Znf_HIT"/>
</dbReference>
<dbReference type="InterPro" id="IPR039646">
    <property type="entry name" value="ZNHIT2"/>
</dbReference>
<reference evidence="5" key="1">
    <citation type="submission" date="2011-08" db="EMBL/GenBank/DDBJ databases">
        <title>The draft genome of Latimeria chalumnae.</title>
        <authorList>
            <person name="Di Palma F."/>
            <person name="Alfoldi J."/>
            <person name="Johnson J."/>
            <person name="Berlin A."/>
            <person name="Gnerre S."/>
            <person name="Jaffe D."/>
            <person name="MacCallum I."/>
            <person name="Young S."/>
            <person name="Walker B.J."/>
            <person name="Lander E."/>
            <person name="Lindblad-Toh K."/>
        </authorList>
    </citation>
    <scope>NUCLEOTIDE SEQUENCE [LARGE SCALE GENOMIC DNA]</scope>
    <source>
        <strain evidence="5">Wild caught</strain>
    </source>
</reference>
<gene>
    <name evidence="4" type="primary">ZNHIT2</name>
</gene>
<dbReference type="eggNOG" id="KOG4317">
    <property type="taxonomic scope" value="Eukaryota"/>
</dbReference>
<keyword evidence="1" id="KW-0863">Zinc-finger</keyword>
<dbReference type="FunCoup" id="H3AFL9">
    <property type="interactions" value="613"/>
</dbReference>
<dbReference type="Gene3D" id="3.30.60.190">
    <property type="match status" value="1"/>
</dbReference>
<feature type="domain" description="HIT-type" evidence="3">
    <location>
        <begin position="36"/>
        <end position="69"/>
    </location>
</feature>
<dbReference type="OMA" id="LMPDYKP"/>
<evidence type="ECO:0000256" key="2">
    <source>
        <dbReference type="SAM" id="MobiDB-lite"/>
    </source>
</evidence>
<evidence type="ECO:0000313" key="5">
    <source>
        <dbReference type="Proteomes" id="UP000008672"/>
    </source>
</evidence>